<dbReference type="EMBL" id="CP015401">
    <property type="protein sequence ID" value="ANU58612.1"/>
    <property type="molecule type" value="Genomic_DNA"/>
</dbReference>
<protein>
    <submittedName>
        <fullName evidence="1">Uncharacterized protein</fullName>
    </submittedName>
</protein>
<sequence>MFAKLSFKARSATMQNIVYQRKAILFGGLFRPESYSTELACESCRILRKKGRWKETKNPR</sequence>
<organism evidence="1 2">
    <name type="scientific">Bacteroides caecimuris</name>
    <dbReference type="NCBI Taxonomy" id="1796613"/>
    <lineage>
        <taxon>Bacteria</taxon>
        <taxon>Pseudomonadati</taxon>
        <taxon>Bacteroidota</taxon>
        <taxon>Bacteroidia</taxon>
        <taxon>Bacteroidales</taxon>
        <taxon>Bacteroidaceae</taxon>
        <taxon>Bacteroides</taxon>
    </lineage>
</organism>
<evidence type="ECO:0000313" key="1">
    <source>
        <dbReference type="EMBL" id="ANU58612.1"/>
    </source>
</evidence>
<dbReference type="KEGG" id="bcae:A4V03_14375"/>
<proteinExistence type="predicted"/>
<dbReference type="Proteomes" id="UP000092631">
    <property type="component" value="Chromosome"/>
</dbReference>
<name>A0A1C7H479_9BACE</name>
<reference evidence="2" key="1">
    <citation type="submission" date="2016-04" db="EMBL/GenBank/DDBJ databases">
        <title>Complete Genome Sequences of Twelve Strains of a Stable Defined Moderately Diverse Mouse Microbiota 2 (sDMDMm2).</title>
        <authorList>
            <person name="Uchimura Y."/>
            <person name="Wyss M."/>
            <person name="Brugiroux S."/>
            <person name="Limenitakis J.P."/>
            <person name="Stecher B."/>
            <person name="McCoy K.D."/>
            <person name="Macpherson A.J."/>
        </authorList>
    </citation>
    <scope>NUCLEOTIDE SEQUENCE [LARGE SCALE GENOMIC DNA]</scope>
    <source>
        <strain evidence="2">I48</strain>
    </source>
</reference>
<evidence type="ECO:0000313" key="2">
    <source>
        <dbReference type="Proteomes" id="UP000092631"/>
    </source>
</evidence>
<gene>
    <name evidence="1" type="ORF">A4V03_14375</name>
</gene>
<keyword evidence="2" id="KW-1185">Reference proteome</keyword>
<dbReference type="AlphaFoldDB" id="A0A1C7H479"/>
<accession>A0A1C7H479</accession>